<sequence length="333" mass="37399">MSAGYASRLSSYPNKGIVGLPESFDSKRQRDLKLKKLSELVRDSKHLVVVTGAGISTSAGIPDFRGPEGIWTLEKKENNRKRKSRQSKPNPNPNRKRKHSHTTHDQHKLESSDKRHIKKSTFTKHPIDSDSTSMEFSKAQPTLTHKALTRLAIDGKLKYLITQNVDGLHRRAGLVRNMHCSLHGCAFTEKCESSDCRAEFFRDFDIGGMSFQPTGRRCTLCNEKLLDTLLDWEDALPEADFQRAEAECEKADLVICLGTSLRIEPVGSLPLRASKFVIVNLQVTPKDEHAALVIKASVDSVMEHLMSYLGFDDNWKDTAAPVERIWTAGQSEK</sequence>
<feature type="active site" description="Proton acceptor" evidence="7">
    <location>
        <position position="183"/>
    </location>
</feature>
<dbReference type="GO" id="GO:0005634">
    <property type="term" value="C:nucleus"/>
    <property type="evidence" value="ECO:0007669"/>
    <property type="project" value="TreeGrafter"/>
</dbReference>
<proteinExistence type="inferred from homology"/>
<evidence type="ECO:0000313" key="11">
    <source>
        <dbReference type="Proteomes" id="UP001295423"/>
    </source>
</evidence>
<dbReference type="InterPro" id="IPR026590">
    <property type="entry name" value="Ssirtuin_cat_dom"/>
</dbReference>
<feature type="binding site" evidence="7">
    <location>
        <position position="218"/>
    </location>
    <ligand>
        <name>Zn(2+)</name>
        <dbReference type="ChEBI" id="CHEBI:29105"/>
    </ligand>
</feature>
<dbReference type="InterPro" id="IPR003000">
    <property type="entry name" value="Sirtuin"/>
</dbReference>
<evidence type="ECO:0000256" key="2">
    <source>
        <dbReference type="ARBA" id="ARBA00022679"/>
    </source>
</evidence>
<evidence type="ECO:0000256" key="3">
    <source>
        <dbReference type="ARBA" id="ARBA00022723"/>
    </source>
</evidence>
<keyword evidence="4 7" id="KW-0862">Zinc</keyword>
<dbReference type="AlphaFoldDB" id="A0AAD2PTZ3"/>
<organism evidence="10 11">
    <name type="scientific">Cylindrotheca closterium</name>
    <dbReference type="NCBI Taxonomy" id="2856"/>
    <lineage>
        <taxon>Eukaryota</taxon>
        <taxon>Sar</taxon>
        <taxon>Stramenopiles</taxon>
        <taxon>Ochrophyta</taxon>
        <taxon>Bacillariophyta</taxon>
        <taxon>Bacillariophyceae</taxon>
        <taxon>Bacillariophycidae</taxon>
        <taxon>Bacillariales</taxon>
        <taxon>Bacillariaceae</taxon>
        <taxon>Cylindrotheca</taxon>
    </lineage>
</organism>
<keyword evidence="3 7" id="KW-0479">Metal-binding</keyword>
<keyword evidence="2" id="KW-0808">Transferase</keyword>
<dbReference type="PANTHER" id="PTHR11085">
    <property type="entry name" value="NAD-DEPENDENT PROTEIN DEACYLASE SIRTUIN-5, MITOCHONDRIAL-RELATED"/>
    <property type="match status" value="1"/>
</dbReference>
<feature type="compositionally biased region" description="Basic and acidic residues" evidence="8">
    <location>
        <begin position="102"/>
        <end position="114"/>
    </location>
</feature>
<comment type="caution">
    <text evidence="10">The sequence shown here is derived from an EMBL/GenBank/DDBJ whole genome shotgun (WGS) entry which is preliminary data.</text>
</comment>
<gene>
    <name evidence="10" type="ORF">CYCCA115_LOCUS10949</name>
</gene>
<reference evidence="10" key="1">
    <citation type="submission" date="2023-08" db="EMBL/GenBank/DDBJ databases">
        <authorList>
            <person name="Audoor S."/>
            <person name="Bilcke G."/>
        </authorList>
    </citation>
    <scope>NUCLEOTIDE SEQUENCE</scope>
</reference>
<dbReference type="GO" id="GO:0046872">
    <property type="term" value="F:metal ion binding"/>
    <property type="evidence" value="ECO:0007669"/>
    <property type="project" value="UniProtKB-KW"/>
</dbReference>
<evidence type="ECO:0000256" key="1">
    <source>
        <dbReference type="ARBA" id="ARBA00012928"/>
    </source>
</evidence>
<keyword evidence="11" id="KW-1185">Reference proteome</keyword>
<dbReference type="GO" id="GO:0000122">
    <property type="term" value="P:negative regulation of transcription by RNA polymerase II"/>
    <property type="evidence" value="ECO:0007669"/>
    <property type="project" value="TreeGrafter"/>
</dbReference>
<dbReference type="EMBL" id="CAKOGP040001724">
    <property type="protein sequence ID" value="CAJ1947031.1"/>
    <property type="molecule type" value="Genomic_DNA"/>
</dbReference>
<dbReference type="GO" id="GO:0017136">
    <property type="term" value="F:histone deacetylase activity, NAD-dependent"/>
    <property type="evidence" value="ECO:0007669"/>
    <property type="project" value="TreeGrafter"/>
</dbReference>
<evidence type="ECO:0000256" key="5">
    <source>
        <dbReference type="ARBA" id="ARBA00023027"/>
    </source>
</evidence>
<feature type="region of interest" description="Disordered" evidence="8">
    <location>
        <begin position="73"/>
        <end position="135"/>
    </location>
</feature>
<feature type="region of interest" description="Disordered" evidence="8">
    <location>
        <begin position="1"/>
        <end position="24"/>
    </location>
</feature>
<dbReference type="Gene3D" id="3.40.50.1220">
    <property type="entry name" value="TPP-binding domain"/>
    <property type="match status" value="1"/>
</dbReference>
<dbReference type="GO" id="GO:0003714">
    <property type="term" value="F:transcription corepressor activity"/>
    <property type="evidence" value="ECO:0007669"/>
    <property type="project" value="TreeGrafter"/>
</dbReference>
<protein>
    <recommendedName>
        <fullName evidence="1">protein acetyllysine N-acetyltransferase</fullName>
        <ecNumber evidence="1">2.3.1.286</ecNumber>
    </recommendedName>
</protein>
<feature type="binding site" evidence="7">
    <location>
        <position position="221"/>
    </location>
    <ligand>
        <name>Zn(2+)</name>
        <dbReference type="ChEBI" id="CHEBI:29105"/>
    </ligand>
</feature>
<feature type="binding site" evidence="7">
    <location>
        <position position="196"/>
    </location>
    <ligand>
        <name>Zn(2+)</name>
        <dbReference type="ChEBI" id="CHEBI:29105"/>
    </ligand>
</feature>
<evidence type="ECO:0000259" key="9">
    <source>
        <dbReference type="PROSITE" id="PS50305"/>
    </source>
</evidence>
<evidence type="ECO:0000256" key="6">
    <source>
        <dbReference type="ARBA" id="ARBA00038170"/>
    </source>
</evidence>
<dbReference type="PANTHER" id="PTHR11085:SF12">
    <property type="entry name" value="NAD-DEPENDENT PROTEIN DEACYLASE SIRTUIN-6"/>
    <property type="match status" value="1"/>
</dbReference>
<feature type="binding site" evidence="7">
    <location>
        <position position="191"/>
    </location>
    <ligand>
        <name>Zn(2+)</name>
        <dbReference type="ChEBI" id="CHEBI:29105"/>
    </ligand>
</feature>
<name>A0AAD2PTZ3_9STRA</name>
<evidence type="ECO:0000256" key="4">
    <source>
        <dbReference type="ARBA" id="ARBA00022833"/>
    </source>
</evidence>
<dbReference type="SUPFAM" id="SSF52467">
    <property type="entry name" value="DHS-like NAD/FAD-binding domain"/>
    <property type="match status" value="1"/>
</dbReference>
<feature type="domain" description="Deacetylase sirtuin-type" evidence="9">
    <location>
        <begin position="27"/>
        <end position="312"/>
    </location>
</feature>
<evidence type="ECO:0000256" key="8">
    <source>
        <dbReference type="SAM" id="MobiDB-lite"/>
    </source>
</evidence>
<dbReference type="Proteomes" id="UP001295423">
    <property type="component" value="Unassembled WGS sequence"/>
</dbReference>
<dbReference type="GO" id="GO:0070403">
    <property type="term" value="F:NAD+ binding"/>
    <property type="evidence" value="ECO:0007669"/>
    <property type="project" value="InterPro"/>
</dbReference>
<dbReference type="InterPro" id="IPR050134">
    <property type="entry name" value="NAD-dep_sirtuin_deacylases"/>
</dbReference>
<dbReference type="PROSITE" id="PS50305">
    <property type="entry name" value="SIRTUIN"/>
    <property type="match status" value="1"/>
</dbReference>
<dbReference type="Pfam" id="PF02146">
    <property type="entry name" value="SIR2"/>
    <property type="match status" value="2"/>
</dbReference>
<comment type="similarity">
    <text evidence="6">Belongs to the sirtuin family. Class IV subfamily.</text>
</comment>
<dbReference type="InterPro" id="IPR029035">
    <property type="entry name" value="DHS-like_NAD/FAD-binding_dom"/>
</dbReference>
<evidence type="ECO:0000256" key="7">
    <source>
        <dbReference type="PROSITE-ProRule" id="PRU00236"/>
    </source>
</evidence>
<dbReference type="Gene3D" id="2.20.28.200">
    <property type="match status" value="1"/>
</dbReference>
<accession>A0AAD2PTZ3</accession>
<keyword evidence="5" id="KW-0520">NAD</keyword>
<dbReference type="EC" id="2.3.1.286" evidence="1"/>
<evidence type="ECO:0000313" key="10">
    <source>
        <dbReference type="EMBL" id="CAJ1947031.1"/>
    </source>
</evidence>